<evidence type="ECO:0000313" key="2">
    <source>
        <dbReference type="EMBL" id="CAE8622815.1"/>
    </source>
</evidence>
<dbReference type="AlphaFoldDB" id="A0A813G9F7"/>
<feature type="non-terminal residue" evidence="2">
    <location>
        <position position="1"/>
    </location>
</feature>
<proteinExistence type="predicted"/>
<accession>A0A813G9F7</accession>
<sequence>DADPIDAALRAYLKIPMGKDQLVLSKLRVNRLSCGEYEIDGRRVSLRWAQGVDTGLLRTASSLLVREAGVGGGSAEVSFVTLGQASSADVLEFVERPLLEYLHQAADVNASLEGRAPGAPAVARIPQDKRLSFNGPGVDALGDDYDALVRTASMRQAVEEARLREQAAEAYSSARSWERPPSNWHPQVPTSPLGGSRGDAVQAGALWSKRPEPVSSSATRISETLARIMQSQRPEEASEEESSEEDEDDEDDEIRSI</sequence>
<feature type="region of interest" description="Disordered" evidence="1">
    <location>
        <begin position="172"/>
        <end position="257"/>
    </location>
</feature>
<evidence type="ECO:0000313" key="3">
    <source>
        <dbReference type="Proteomes" id="UP000626109"/>
    </source>
</evidence>
<organism evidence="2 3">
    <name type="scientific">Polarella glacialis</name>
    <name type="common">Dinoflagellate</name>
    <dbReference type="NCBI Taxonomy" id="89957"/>
    <lineage>
        <taxon>Eukaryota</taxon>
        <taxon>Sar</taxon>
        <taxon>Alveolata</taxon>
        <taxon>Dinophyceae</taxon>
        <taxon>Suessiales</taxon>
        <taxon>Suessiaceae</taxon>
        <taxon>Polarella</taxon>
    </lineage>
</organism>
<reference evidence="2" key="1">
    <citation type="submission" date="2021-02" db="EMBL/GenBank/DDBJ databases">
        <authorList>
            <person name="Dougan E. K."/>
            <person name="Rhodes N."/>
            <person name="Thang M."/>
            <person name="Chan C."/>
        </authorList>
    </citation>
    <scope>NUCLEOTIDE SEQUENCE</scope>
</reference>
<name>A0A813G9F7_POLGL</name>
<dbReference type="EMBL" id="CAJNNW010000063">
    <property type="protein sequence ID" value="CAE8622815.1"/>
    <property type="molecule type" value="Genomic_DNA"/>
</dbReference>
<comment type="caution">
    <text evidence="2">The sequence shown here is derived from an EMBL/GenBank/DDBJ whole genome shotgun (WGS) entry which is preliminary data.</text>
</comment>
<gene>
    <name evidence="2" type="ORF">PGLA2088_LOCUS107</name>
</gene>
<protein>
    <submittedName>
        <fullName evidence="2">Uncharacterized protein</fullName>
    </submittedName>
</protein>
<feature type="compositionally biased region" description="Acidic residues" evidence="1">
    <location>
        <begin position="237"/>
        <end position="257"/>
    </location>
</feature>
<dbReference type="Proteomes" id="UP000626109">
    <property type="component" value="Unassembled WGS sequence"/>
</dbReference>
<evidence type="ECO:0000256" key="1">
    <source>
        <dbReference type="SAM" id="MobiDB-lite"/>
    </source>
</evidence>